<comment type="caution">
    <text evidence="1">The sequence shown here is derived from an EMBL/GenBank/DDBJ whole genome shotgun (WGS) entry which is preliminary data.</text>
</comment>
<evidence type="ECO:0008006" key="3">
    <source>
        <dbReference type="Google" id="ProtNLM"/>
    </source>
</evidence>
<evidence type="ECO:0000313" key="2">
    <source>
        <dbReference type="Proteomes" id="UP000298173"/>
    </source>
</evidence>
<dbReference type="RefSeq" id="WP_134504222.1">
    <property type="nucleotide sequence ID" value="NZ_SOEY01000030.1"/>
</dbReference>
<keyword evidence="2" id="KW-1185">Reference proteome</keyword>
<evidence type="ECO:0000313" key="1">
    <source>
        <dbReference type="EMBL" id="TFB69674.1"/>
    </source>
</evidence>
<organism evidence="1 2">
    <name type="scientific">Cryobacterium glaciale</name>
    <dbReference type="NCBI Taxonomy" id="1259145"/>
    <lineage>
        <taxon>Bacteria</taxon>
        <taxon>Bacillati</taxon>
        <taxon>Actinomycetota</taxon>
        <taxon>Actinomycetes</taxon>
        <taxon>Micrococcales</taxon>
        <taxon>Microbacteriaceae</taxon>
        <taxon>Cryobacterium</taxon>
    </lineage>
</organism>
<dbReference type="Proteomes" id="UP000298173">
    <property type="component" value="Unassembled WGS sequence"/>
</dbReference>
<protein>
    <recommendedName>
        <fullName evidence="3">DUF559 domain-containing protein</fullName>
    </recommendedName>
</protein>
<gene>
    <name evidence="1" type="ORF">E3O06_15225</name>
</gene>
<dbReference type="OrthoDB" id="5517693at2"/>
<dbReference type="AlphaFoldDB" id="A0A4R8UQ57"/>
<accession>A0A4R8UQ57</accession>
<sequence length="327" mass="36231">MTPLQLAQQSLIFACDLGALGRDDTRLSRAARRGTLARVKTGVYLDRPLWDGLRRDDQHRLLAVIAERVAGPGLVFSHQTAAALIGLPVLGRWPDRAHVLRECADGGRSTNLLVRHAIGVAGVPTELRAGLTVTAPVRTVIDLATTLPFDSAVVTTDAALYRDRRTHRFITTIDDVRELLERMAPFRGLRRVLAVLDASTPLSESVGESLCRVILAELGFAAPELQVEIRDAKGFIGFADFTWRHAKVIAEFDGLRKYEDDDLRNGLSASQVVVREKLREDRLRALGYQVVRIIWSHLADPVQLLKLLTDVGLMPVHTTRILRHTGL</sequence>
<proteinExistence type="predicted"/>
<dbReference type="EMBL" id="SOEY01000030">
    <property type="protein sequence ID" value="TFB69674.1"/>
    <property type="molecule type" value="Genomic_DNA"/>
</dbReference>
<reference evidence="1 2" key="1">
    <citation type="submission" date="2019-03" db="EMBL/GenBank/DDBJ databases">
        <title>Genomics of glacier-inhabiting Cryobacterium strains.</title>
        <authorList>
            <person name="Liu Q."/>
            <person name="Xin Y.-H."/>
        </authorList>
    </citation>
    <scope>NUCLEOTIDE SEQUENCE [LARGE SCALE GENOMIC DNA]</scope>
    <source>
        <strain evidence="1 2">HLT2-23</strain>
    </source>
</reference>
<name>A0A4R8UQ57_9MICO</name>